<sequence>MATTSYLTDTRFQRIVGILESHEHSSILVLWYYLLRLHFPRNNGWYRRHLLSGIEHHHIHSQWRHWEPSPGVSANRCYIMALMCPHDSFDSGRHRKFGDDAREAILQVMTLSPDDEVSEGGHVTIAVASELVVEFWEWTGRQLGRPELRRVTVVDEDWGRIVGPLHVVDDAEKVSRVMRYVRERAESLVDTDGIYLSP</sequence>
<dbReference type="EMBL" id="JAVHJL010000010">
    <property type="protein sequence ID" value="KAK6496769.1"/>
    <property type="molecule type" value="Genomic_DNA"/>
</dbReference>
<gene>
    <name evidence="1" type="ORF">TWF481_001757</name>
</gene>
<evidence type="ECO:0000313" key="1">
    <source>
        <dbReference type="EMBL" id="KAK6496769.1"/>
    </source>
</evidence>
<accession>A0AAV9VW80</accession>
<dbReference type="AlphaFoldDB" id="A0AAV9VW80"/>
<keyword evidence="2" id="KW-1185">Reference proteome</keyword>
<organism evidence="1 2">
    <name type="scientific">Arthrobotrys musiformis</name>
    <dbReference type="NCBI Taxonomy" id="47236"/>
    <lineage>
        <taxon>Eukaryota</taxon>
        <taxon>Fungi</taxon>
        <taxon>Dikarya</taxon>
        <taxon>Ascomycota</taxon>
        <taxon>Pezizomycotina</taxon>
        <taxon>Orbiliomycetes</taxon>
        <taxon>Orbiliales</taxon>
        <taxon>Orbiliaceae</taxon>
        <taxon>Arthrobotrys</taxon>
    </lineage>
</organism>
<name>A0AAV9VW80_9PEZI</name>
<comment type="caution">
    <text evidence="1">The sequence shown here is derived from an EMBL/GenBank/DDBJ whole genome shotgun (WGS) entry which is preliminary data.</text>
</comment>
<dbReference type="Proteomes" id="UP001370758">
    <property type="component" value="Unassembled WGS sequence"/>
</dbReference>
<proteinExistence type="predicted"/>
<reference evidence="1 2" key="1">
    <citation type="submission" date="2023-08" db="EMBL/GenBank/DDBJ databases">
        <authorList>
            <person name="Palmer J.M."/>
        </authorList>
    </citation>
    <scope>NUCLEOTIDE SEQUENCE [LARGE SCALE GENOMIC DNA]</scope>
    <source>
        <strain evidence="1 2">TWF481</strain>
    </source>
</reference>
<protein>
    <submittedName>
        <fullName evidence="1">Uncharacterized protein</fullName>
    </submittedName>
</protein>
<evidence type="ECO:0000313" key="2">
    <source>
        <dbReference type="Proteomes" id="UP001370758"/>
    </source>
</evidence>